<evidence type="ECO:0000313" key="1">
    <source>
        <dbReference type="EMBL" id="KRY09968.1"/>
    </source>
</evidence>
<proteinExistence type="predicted"/>
<evidence type="ECO:0000313" key="2">
    <source>
        <dbReference type="Proteomes" id="UP000054783"/>
    </source>
</evidence>
<organism evidence="1 2">
    <name type="scientific">Trichinella patagoniensis</name>
    <dbReference type="NCBI Taxonomy" id="990121"/>
    <lineage>
        <taxon>Eukaryota</taxon>
        <taxon>Metazoa</taxon>
        <taxon>Ecdysozoa</taxon>
        <taxon>Nematoda</taxon>
        <taxon>Enoplea</taxon>
        <taxon>Dorylaimia</taxon>
        <taxon>Trichinellida</taxon>
        <taxon>Trichinellidae</taxon>
        <taxon>Trichinella</taxon>
    </lineage>
</organism>
<sequence>MKSVSRSVWLAETDQTLPRITEHISVNLWPSFRLTYTSFGTNSTADSQNTPLNRTPKWRNCGNSFSLLADYERLPRSLKRMRERDS</sequence>
<dbReference type="AlphaFoldDB" id="A0A0V0ZBU6"/>
<gene>
    <name evidence="1" type="ORF">T12_11669</name>
</gene>
<dbReference type="EMBL" id="JYDQ01000249">
    <property type="protein sequence ID" value="KRY09968.1"/>
    <property type="molecule type" value="Genomic_DNA"/>
</dbReference>
<dbReference type="Proteomes" id="UP000054783">
    <property type="component" value="Unassembled WGS sequence"/>
</dbReference>
<reference evidence="1 2" key="1">
    <citation type="submission" date="2015-01" db="EMBL/GenBank/DDBJ databases">
        <title>Evolution of Trichinella species and genotypes.</title>
        <authorList>
            <person name="Korhonen P.K."/>
            <person name="Edoardo P."/>
            <person name="Giuseppe L.R."/>
            <person name="Gasser R.B."/>
        </authorList>
    </citation>
    <scope>NUCLEOTIDE SEQUENCE [LARGE SCALE GENOMIC DNA]</scope>
    <source>
        <strain evidence="1">ISS2496</strain>
    </source>
</reference>
<comment type="caution">
    <text evidence="1">The sequence shown here is derived from an EMBL/GenBank/DDBJ whole genome shotgun (WGS) entry which is preliminary data.</text>
</comment>
<protein>
    <submittedName>
        <fullName evidence="1">Uncharacterized protein</fullName>
    </submittedName>
</protein>
<accession>A0A0V0ZBU6</accession>
<keyword evidence="2" id="KW-1185">Reference proteome</keyword>
<name>A0A0V0ZBU6_9BILA</name>